<dbReference type="AlphaFoldDB" id="A0A7W8DHD5"/>
<dbReference type="HAMAP" id="MF_00274">
    <property type="entry name" value="DNA_YbaB_EbfC"/>
    <property type="match status" value="1"/>
</dbReference>
<evidence type="ECO:0000313" key="4">
    <source>
        <dbReference type="EMBL" id="MBB5022277.1"/>
    </source>
</evidence>
<dbReference type="GO" id="GO:0005829">
    <property type="term" value="C:cytosol"/>
    <property type="evidence" value="ECO:0007669"/>
    <property type="project" value="TreeGrafter"/>
</dbReference>
<dbReference type="Pfam" id="PF02575">
    <property type="entry name" value="YbaB_DNA_bd"/>
    <property type="match status" value="1"/>
</dbReference>
<organism evidence="4 5">
    <name type="scientific">Desulfurispira natronophila</name>
    <dbReference type="NCBI Taxonomy" id="682562"/>
    <lineage>
        <taxon>Bacteria</taxon>
        <taxon>Pseudomonadati</taxon>
        <taxon>Chrysiogenota</taxon>
        <taxon>Chrysiogenia</taxon>
        <taxon>Chrysiogenales</taxon>
        <taxon>Chrysiogenaceae</taxon>
        <taxon>Desulfurispira</taxon>
    </lineage>
</organism>
<accession>A0A7W8DHD5</accession>
<comment type="subunit">
    <text evidence="2">Homodimer.</text>
</comment>
<keyword evidence="2" id="KW-0963">Cytoplasm</keyword>
<dbReference type="Gene3D" id="3.30.1310.10">
    <property type="entry name" value="Nucleoid-associated protein YbaB-like domain"/>
    <property type="match status" value="1"/>
</dbReference>
<protein>
    <recommendedName>
        <fullName evidence="2">Nucleoid-associated protein HNR37_001609</fullName>
    </recommendedName>
</protein>
<dbReference type="RefSeq" id="WP_183732495.1">
    <property type="nucleotide sequence ID" value="NZ_JACHID010000009.1"/>
</dbReference>
<keyword evidence="1 2" id="KW-0238">DNA-binding</keyword>
<reference evidence="4 5" key="1">
    <citation type="submission" date="2020-08" db="EMBL/GenBank/DDBJ databases">
        <title>Genomic Encyclopedia of Type Strains, Phase IV (KMG-IV): sequencing the most valuable type-strain genomes for metagenomic binning, comparative biology and taxonomic classification.</title>
        <authorList>
            <person name="Goeker M."/>
        </authorList>
    </citation>
    <scope>NUCLEOTIDE SEQUENCE [LARGE SCALE GENOMIC DNA]</scope>
    <source>
        <strain evidence="4 5">DSM 22071</strain>
    </source>
</reference>
<dbReference type="PANTHER" id="PTHR33449">
    <property type="entry name" value="NUCLEOID-ASSOCIATED PROTEIN YBAB"/>
    <property type="match status" value="1"/>
</dbReference>
<evidence type="ECO:0000256" key="2">
    <source>
        <dbReference type="HAMAP-Rule" id="MF_00274"/>
    </source>
</evidence>
<proteinExistence type="inferred from homology"/>
<keyword evidence="5" id="KW-1185">Reference proteome</keyword>
<comment type="function">
    <text evidence="2">Binds to DNA and alters its conformation. May be involved in regulation of gene expression, nucleoid organization and DNA protection.</text>
</comment>
<dbReference type="SUPFAM" id="SSF82607">
    <property type="entry name" value="YbaB-like"/>
    <property type="match status" value="1"/>
</dbReference>
<dbReference type="NCBIfam" id="TIGR00103">
    <property type="entry name" value="DNA_YbaB_EbfC"/>
    <property type="match status" value="1"/>
</dbReference>
<dbReference type="GO" id="GO:0003677">
    <property type="term" value="F:DNA binding"/>
    <property type="evidence" value="ECO:0007669"/>
    <property type="project" value="UniProtKB-UniRule"/>
</dbReference>
<dbReference type="EMBL" id="JACHID010000009">
    <property type="protein sequence ID" value="MBB5022277.1"/>
    <property type="molecule type" value="Genomic_DNA"/>
</dbReference>
<comment type="subcellular location">
    <subcellularLocation>
        <location evidence="2">Cytoplasm</location>
        <location evidence="2">Nucleoid</location>
    </subcellularLocation>
</comment>
<evidence type="ECO:0000256" key="1">
    <source>
        <dbReference type="ARBA" id="ARBA00023125"/>
    </source>
</evidence>
<comment type="caution">
    <text evidence="4">The sequence shown here is derived from an EMBL/GenBank/DDBJ whole genome shotgun (WGS) entry which is preliminary data.</text>
</comment>
<name>A0A7W8DHD5_9BACT</name>
<gene>
    <name evidence="4" type="ORF">HNR37_001609</name>
</gene>
<dbReference type="PIRSF" id="PIRSF004555">
    <property type="entry name" value="UCP004555"/>
    <property type="match status" value="1"/>
</dbReference>
<feature type="coiled-coil region" evidence="3">
    <location>
        <begin position="10"/>
        <end position="37"/>
    </location>
</feature>
<evidence type="ECO:0000313" key="5">
    <source>
        <dbReference type="Proteomes" id="UP000528322"/>
    </source>
</evidence>
<comment type="similarity">
    <text evidence="2">Belongs to the YbaB/EbfC family.</text>
</comment>
<dbReference type="InterPro" id="IPR036894">
    <property type="entry name" value="YbaB-like_sf"/>
</dbReference>
<dbReference type="GO" id="GO:0043590">
    <property type="term" value="C:bacterial nucleoid"/>
    <property type="evidence" value="ECO:0007669"/>
    <property type="project" value="UniProtKB-UniRule"/>
</dbReference>
<sequence length="109" mass="11663">MKGFGGGMNMQQLMKQAQQMQEKMAKVQEEIEHETVEVSVGGGVVSVVANGKGKVISMSISPDIIDPEDPEMLQDLVISAVNEAQDKAAAHTQEQMSKVTGGMNLPGFM</sequence>
<dbReference type="InterPro" id="IPR004401">
    <property type="entry name" value="YbaB/EbfC"/>
</dbReference>
<dbReference type="PANTHER" id="PTHR33449:SF1">
    <property type="entry name" value="NUCLEOID-ASSOCIATED PROTEIN YBAB"/>
    <property type="match status" value="1"/>
</dbReference>
<keyword evidence="3" id="KW-0175">Coiled coil</keyword>
<dbReference type="Proteomes" id="UP000528322">
    <property type="component" value="Unassembled WGS sequence"/>
</dbReference>
<evidence type="ECO:0000256" key="3">
    <source>
        <dbReference type="SAM" id="Coils"/>
    </source>
</evidence>